<dbReference type="InterPro" id="IPR016181">
    <property type="entry name" value="Acyl_CoA_acyltransferase"/>
</dbReference>
<comment type="caution">
    <text evidence="5">The sequence shown here is derived from an EMBL/GenBank/DDBJ whole genome shotgun (WGS) entry which is preliminary data.</text>
</comment>
<dbReference type="EC" id="2.3.1.-" evidence="5"/>
<dbReference type="PROSITE" id="PS51186">
    <property type="entry name" value="GNAT"/>
    <property type="match status" value="1"/>
</dbReference>
<comment type="similarity">
    <text evidence="3">Belongs to the acetyltransferase family. RimJ subfamily.</text>
</comment>
<reference evidence="5" key="1">
    <citation type="journal article" date="2022" name="Arch. Microbiol.">
        <title>Microbulbifer okhotskensis sp. nov., isolated from a deep bottom sediment of the Okhotsk Sea.</title>
        <authorList>
            <person name="Romanenko L."/>
            <person name="Kurilenko V."/>
            <person name="Otstavnykh N."/>
            <person name="Velansky P."/>
            <person name="Isaeva M."/>
            <person name="Mikhailov V."/>
        </authorList>
    </citation>
    <scope>NUCLEOTIDE SEQUENCE</scope>
    <source>
        <strain evidence="5">OS29</strain>
    </source>
</reference>
<organism evidence="5 6">
    <name type="scientific">Microbulbifer okhotskensis</name>
    <dbReference type="NCBI Taxonomy" id="2926617"/>
    <lineage>
        <taxon>Bacteria</taxon>
        <taxon>Pseudomonadati</taxon>
        <taxon>Pseudomonadota</taxon>
        <taxon>Gammaproteobacteria</taxon>
        <taxon>Cellvibrionales</taxon>
        <taxon>Microbulbiferaceae</taxon>
        <taxon>Microbulbifer</taxon>
    </lineage>
</organism>
<sequence length="160" mass="17845">MCDAAALSAFYVHNTDHLRPWEPAREAEFHSVDAWHRRIGSGESLQFMTVDPKSGQVLALYSLTNIIRGPLQACNMGYAVDWVQEGRGLMRPLCTHAVDYAFTTLKLSRVMANYMPSNERSDALLAALGFSVEGKAKKYLEINGCWEDHVLTAKVNPRSA</sequence>
<gene>
    <name evidence="5" type="ORF">MO867_16310</name>
</gene>
<dbReference type="Proteomes" id="UP001139028">
    <property type="component" value="Unassembled WGS sequence"/>
</dbReference>
<dbReference type="Gene3D" id="3.40.630.30">
    <property type="match status" value="1"/>
</dbReference>
<dbReference type="PANTHER" id="PTHR43792:SF8">
    <property type="entry name" value="[RIBOSOMAL PROTEIN US5]-ALANINE N-ACETYLTRANSFERASE"/>
    <property type="match status" value="1"/>
</dbReference>
<dbReference type="SUPFAM" id="SSF55729">
    <property type="entry name" value="Acyl-CoA N-acyltransferases (Nat)"/>
    <property type="match status" value="1"/>
</dbReference>
<dbReference type="EMBL" id="JALBWM010000090">
    <property type="protein sequence ID" value="MCO1335899.1"/>
    <property type="molecule type" value="Genomic_DNA"/>
</dbReference>
<protein>
    <submittedName>
        <fullName evidence="5">GNAT family N-acetyltransferase</fullName>
        <ecNumber evidence="5">2.3.1.-</ecNumber>
    </submittedName>
</protein>
<keyword evidence="6" id="KW-1185">Reference proteome</keyword>
<proteinExistence type="inferred from homology"/>
<dbReference type="PANTHER" id="PTHR43792">
    <property type="entry name" value="GNAT FAMILY, PUTATIVE (AFU_ORTHOLOGUE AFUA_3G00765)-RELATED-RELATED"/>
    <property type="match status" value="1"/>
</dbReference>
<evidence type="ECO:0000313" key="5">
    <source>
        <dbReference type="EMBL" id="MCO1335899.1"/>
    </source>
</evidence>
<dbReference type="RefSeq" id="WP_252471047.1">
    <property type="nucleotide sequence ID" value="NZ_JALBWM010000090.1"/>
</dbReference>
<dbReference type="InterPro" id="IPR051531">
    <property type="entry name" value="N-acetyltransferase"/>
</dbReference>
<name>A0A9X2EP80_9GAMM</name>
<evidence type="ECO:0000256" key="1">
    <source>
        <dbReference type="ARBA" id="ARBA00022679"/>
    </source>
</evidence>
<evidence type="ECO:0000313" key="6">
    <source>
        <dbReference type="Proteomes" id="UP001139028"/>
    </source>
</evidence>
<dbReference type="InterPro" id="IPR000182">
    <property type="entry name" value="GNAT_dom"/>
</dbReference>
<keyword evidence="2 5" id="KW-0012">Acyltransferase</keyword>
<dbReference type="GO" id="GO:0005737">
    <property type="term" value="C:cytoplasm"/>
    <property type="evidence" value="ECO:0007669"/>
    <property type="project" value="TreeGrafter"/>
</dbReference>
<dbReference type="AlphaFoldDB" id="A0A9X2EP80"/>
<evidence type="ECO:0000259" key="4">
    <source>
        <dbReference type="PROSITE" id="PS51186"/>
    </source>
</evidence>
<keyword evidence="1 5" id="KW-0808">Transferase</keyword>
<feature type="domain" description="N-acetyltransferase" evidence="4">
    <location>
        <begin position="5"/>
        <end position="152"/>
    </location>
</feature>
<dbReference type="GO" id="GO:0008999">
    <property type="term" value="F:protein-N-terminal-alanine acetyltransferase activity"/>
    <property type="evidence" value="ECO:0007669"/>
    <property type="project" value="TreeGrafter"/>
</dbReference>
<evidence type="ECO:0000256" key="3">
    <source>
        <dbReference type="ARBA" id="ARBA00038502"/>
    </source>
</evidence>
<accession>A0A9X2EP80</accession>
<dbReference type="Pfam" id="PF13302">
    <property type="entry name" value="Acetyltransf_3"/>
    <property type="match status" value="1"/>
</dbReference>
<evidence type="ECO:0000256" key="2">
    <source>
        <dbReference type="ARBA" id="ARBA00023315"/>
    </source>
</evidence>